<evidence type="ECO:0000313" key="12">
    <source>
        <dbReference type="Proteomes" id="UP000694388"/>
    </source>
</evidence>
<keyword evidence="9" id="KW-0732">Signal</keyword>
<feature type="domain" description="Amino acid transporter transmembrane" evidence="10">
    <location>
        <begin position="26"/>
        <end position="402"/>
    </location>
</feature>
<keyword evidence="12" id="KW-1185">Reference proteome</keyword>
<dbReference type="Ensembl" id="ENSEBUT00000027154.1">
    <property type="protein sequence ID" value="ENSEBUP00000026578.1"/>
    <property type="gene ID" value="ENSEBUG00000016361.1"/>
</dbReference>
<keyword evidence="5" id="KW-0029">Amino-acid transport</keyword>
<keyword evidence="3" id="KW-0813">Transport</keyword>
<feature type="chain" id="PRO_5034129263" description="Amino acid transporter transmembrane domain-containing protein" evidence="9">
    <location>
        <begin position="19"/>
        <end position="412"/>
    </location>
</feature>
<evidence type="ECO:0000256" key="1">
    <source>
        <dbReference type="ARBA" id="ARBA00004141"/>
    </source>
</evidence>
<dbReference type="PANTHER" id="PTHR22950:SF646">
    <property type="entry name" value="SODIUM-COUPLED NEUTRAL AMINO ACID TRANSPORTER 10-RELATED"/>
    <property type="match status" value="1"/>
</dbReference>
<comment type="subcellular location">
    <subcellularLocation>
        <location evidence="1">Membrane</location>
        <topology evidence="1">Multi-pass membrane protein</topology>
    </subcellularLocation>
</comment>
<feature type="transmembrane region" description="Helical" evidence="8">
    <location>
        <begin position="100"/>
        <end position="121"/>
    </location>
</feature>
<keyword evidence="6 8" id="KW-1133">Transmembrane helix</keyword>
<evidence type="ECO:0000256" key="6">
    <source>
        <dbReference type="ARBA" id="ARBA00022989"/>
    </source>
</evidence>
<dbReference type="GeneTree" id="ENSGT00940000159369"/>
<evidence type="ECO:0000256" key="4">
    <source>
        <dbReference type="ARBA" id="ARBA00022692"/>
    </source>
</evidence>
<feature type="transmembrane region" description="Helical" evidence="8">
    <location>
        <begin position="133"/>
        <end position="159"/>
    </location>
</feature>
<dbReference type="Proteomes" id="UP000694388">
    <property type="component" value="Unplaced"/>
</dbReference>
<dbReference type="Pfam" id="PF01490">
    <property type="entry name" value="Aa_trans"/>
    <property type="match status" value="1"/>
</dbReference>
<feature type="transmembrane region" description="Helical" evidence="8">
    <location>
        <begin position="55"/>
        <end position="80"/>
    </location>
</feature>
<feature type="transmembrane region" description="Helical" evidence="8">
    <location>
        <begin position="365"/>
        <end position="386"/>
    </location>
</feature>
<sequence length="412" mass="45409">VTIIFSFFIVITASPAAPGKMAVTNMGLTVNLVNSIVGVSLLTMPFCFKECGIVLGLLLLLFCAWMTHQSCIMLVKTAVATKRRTYVGLAYQAYGTGGKFFVEASMIGLMLGTCIAFYVVIADLSSSFLSRTIMIQVCGVIFLRALILLFVASAFVLPISLQRNLMSSAQSLSALALIFYSVFVFVVVLLALPRGLLSGKWWESVSLCRWGKGLFHSYSIFSMAFGCQSQILPTYDTLEEPSVNRMNKIFTNALKIVYILYVTVGFFGYVTFTDNISGNMLVNFPSNFVTEVVRCGFVMSVAVSFPLMILPCRQAVNTLFFEKQQKDGTFVATGFMPALRFKIVTAAIVYCTMAIAVFIPKVETILGLTGATMGTLIYFVCPALIYKRLHKNSIEAQVEWSLKAPTDRKLHD</sequence>
<comment type="similarity">
    <text evidence="2">Belongs to the amino acid/polyamine transporter 2 family.</text>
</comment>
<feature type="signal peptide" evidence="9">
    <location>
        <begin position="1"/>
        <end position="18"/>
    </location>
</feature>
<feature type="transmembrane region" description="Helical" evidence="8">
    <location>
        <begin position="171"/>
        <end position="192"/>
    </location>
</feature>
<feature type="transmembrane region" description="Helical" evidence="8">
    <location>
        <begin position="253"/>
        <end position="272"/>
    </location>
</feature>
<reference evidence="11" key="2">
    <citation type="submission" date="2025-09" db="UniProtKB">
        <authorList>
            <consortium name="Ensembl"/>
        </authorList>
    </citation>
    <scope>IDENTIFICATION</scope>
</reference>
<evidence type="ECO:0000256" key="3">
    <source>
        <dbReference type="ARBA" id="ARBA00022448"/>
    </source>
</evidence>
<evidence type="ECO:0000256" key="7">
    <source>
        <dbReference type="ARBA" id="ARBA00023136"/>
    </source>
</evidence>
<evidence type="ECO:0000256" key="5">
    <source>
        <dbReference type="ARBA" id="ARBA00022970"/>
    </source>
</evidence>
<dbReference type="OMA" id="FKECGIV"/>
<feature type="transmembrane region" description="Helical" evidence="8">
    <location>
        <begin position="292"/>
        <end position="310"/>
    </location>
</feature>
<dbReference type="InterPro" id="IPR013057">
    <property type="entry name" value="AA_transpt_TM"/>
</dbReference>
<keyword evidence="4 8" id="KW-0812">Transmembrane</keyword>
<organism evidence="11 12">
    <name type="scientific">Eptatretus burgeri</name>
    <name type="common">Inshore hagfish</name>
    <dbReference type="NCBI Taxonomy" id="7764"/>
    <lineage>
        <taxon>Eukaryota</taxon>
        <taxon>Metazoa</taxon>
        <taxon>Chordata</taxon>
        <taxon>Craniata</taxon>
        <taxon>Vertebrata</taxon>
        <taxon>Cyclostomata</taxon>
        <taxon>Myxini</taxon>
        <taxon>Myxiniformes</taxon>
        <taxon>Myxinidae</taxon>
        <taxon>Eptatretinae</taxon>
        <taxon>Eptatretus</taxon>
    </lineage>
</organism>
<proteinExistence type="inferred from homology"/>
<evidence type="ECO:0000256" key="2">
    <source>
        <dbReference type="ARBA" id="ARBA00008066"/>
    </source>
</evidence>
<accession>A0A8C4R949</accession>
<protein>
    <recommendedName>
        <fullName evidence="10">Amino acid transporter transmembrane domain-containing protein</fullName>
    </recommendedName>
</protein>
<dbReference type="GO" id="GO:0016020">
    <property type="term" value="C:membrane"/>
    <property type="evidence" value="ECO:0007669"/>
    <property type="project" value="UniProtKB-SubCell"/>
</dbReference>
<keyword evidence="7 8" id="KW-0472">Membrane</keyword>
<evidence type="ECO:0000259" key="10">
    <source>
        <dbReference type="Pfam" id="PF01490"/>
    </source>
</evidence>
<reference evidence="11" key="1">
    <citation type="submission" date="2025-08" db="UniProtKB">
        <authorList>
            <consortium name="Ensembl"/>
        </authorList>
    </citation>
    <scope>IDENTIFICATION</scope>
</reference>
<evidence type="ECO:0000256" key="9">
    <source>
        <dbReference type="SAM" id="SignalP"/>
    </source>
</evidence>
<feature type="transmembrane region" description="Helical" evidence="8">
    <location>
        <begin position="330"/>
        <end position="359"/>
    </location>
</feature>
<dbReference type="AlphaFoldDB" id="A0A8C4R949"/>
<evidence type="ECO:0000256" key="8">
    <source>
        <dbReference type="SAM" id="Phobius"/>
    </source>
</evidence>
<dbReference type="GO" id="GO:0015179">
    <property type="term" value="F:L-amino acid transmembrane transporter activity"/>
    <property type="evidence" value="ECO:0007669"/>
    <property type="project" value="TreeGrafter"/>
</dbReference>
<feature type="transmembrane region" description="Helical" evidence="8">
    <location>
        <begin position="26"/>
        <end position="48"/>
    </location>
</feature>
<evidence type="ECO:0000313" key="11">
    <source>
        <dbReference type="Ensembl" id="ENSEBUP00000026578.1"/>
    </source>
</evidence>
<dbReference type="PANTHER" id="PTHR22950">
    <property type="entry name" value="AMINO ACID TRANSPORTER"/>
    <property type="match status" value="1"/>
</dbReference>
<name>A0A8C4R949_EPTBU</name>